<protein>
    <submittedName>
        <fullName evidence="2">Uncharacterized protein</fullName>
    </submittedName>
</protein>
<evidence type="ECO:0000256" key="1">
    <source>
        <dbReference type="SAM" id="MobiDB-lite"/>
    </source>
</evidence>
<reference evidence="2" key="1">
    <citation type="journal article" date="2017" name="Nature">
        <title>The genome of Chenopodium quinoa.</title>
        <authorList>
            <person name="Jarvis D.E."/>
            <person name="Ho Y.S."/>
            <person name="Lightfoot D.J."/>
            <person name="Schmoeckel S.M."/>
            <person name="Li B."/>
            <person name="Borm T.J.A."/>
            <person name="Ohyanagi H."/>
            <person name="Mineta K."/>
            <person name="Michell C.T."/>
            <person name="Saber N."/>
            <person name="Kharbatia N.M."/>
            <person name="Rupper R.R."/>
            <person name="Sharp A.R."/>
            <person name="Dally N."/>
            <person name="Boughton B.A."/>
            <person name="Woo Y.H."/>
            <person name="Gao G."/>
            <person name="Schijlen E.G.W.M."/>
            <person name="Guo X."/>
            <person name="Momin A.A."/>
            <person name="Negrao S."/>
            <person name="Al-Babili S."/>
            <person name="Gehring C."/>
            <person name="Roessner U."/>
            <person name="Jung C."/>
            <person name="Murphy K."/>
            <person name="Arold S.T."/>
            <person name="Gojobori T."/>
            <person name="van der Linden C.G."/>
            <person name="van Loo E.N."/>
            <person name="Jellen E.N."/>
            <person name="Maughan P.J."/>
            <person name="Tester M."/>
        </authorList>
    </citation>
    <scope>NUCLEOTIDE SEQUENCE [LARGE SCALE GENOMIC DNA]</scope>
    <source>
        <strain evidence="2">cv. PI 614886</strain>
    </source>
</reference>
<organism evidence="2 3">
    <name type="scientific">Chenopodium quinoa</name>
    <name type="common">Quinoa</name>
    <dbReference type="NCBI Taxonomy" id="63459"/>
    <lineage>
        <taxon>Eukaryota</taxon>
        <taxon>Viridiplantae</taxon>
        <taxon>Streptophyta</taxon>
        <taxon>Embryophyta</taxon>
        <taxon>Tracheophyta</taxon>
        <taxon>Spermatophyta</taxon>
        <taxon>Magnoliopsida</taxon>
        <taxon>eudicotyledons</taxon>
        <taxon>Gunneridae</taxon>
        <taxon>Pentapetalae</taxon>
        <taxon>Caryophyllales</taxon>
        <taxon>Chenopodiaceae</taxon>
        <taxon>Chenopodioideae</taxon>
        <taxon>Atripliceae</taxon>
        <taxon>Chenopodium</taxon>
    </lineage>
</organism>
<sequence length="338" mass="37375">MGSCISKCKSKKNSKKKQSQQEEECKCQCIEKNNNNNTCTNFTPLVQDKLVISQAPISPSSPPKTSSSSAKSSCANSYYPATTTSSSSSSCSMLSSASSVTSASSSVISSKLDQSFTNDFLWSCVKENPQILNGDYHPIKVVNPRRNSLPIKKSNRPKELHGPTPSPQRVLVRPAPQKRPRCNSPSNLTRQKSFRREPEVEPNRPVSRSGRDLRPISPSPSRRFNGEGNNQGKNLTSSMRRENCHVRPPSPISKGYNSNSRRNGRSNAANNLLVKKENEDMINGVNTKIKENEEMIRGVNTKIKEIAMGGLVSSQDMDMMPIEDVENPHIALDCFIFL</sequence>
<dbReference type="OrthoDB" id="1745046at2759"/>
<reference evidence="2" key="2">
    <citation type="submission" date="2021-03" db="UniProtKB">
        <authorList>
            <consortium name="EnsemblPlants"/>
        </authorList>
    </citation>
    <scope>IDENTIFICATION</scope>
</reference>
<dbReference type="AlphaFoldDB" id="A0A803L747"/>
<accession>A0A803L747</accession>
<name>A0A803L747_CHEQI</name>
<feature type="compositionally biased region" description="Basic residues" evidence="1">
    <location>
        <begin position="8"/>
        <end position="18"/>
    </location>
</feature>
<evidence type="ECO:0000313" key="2">
    <source>
        <dbReference type="EnsemblPlants" id="AUR62007686-RA:cds"/>
    </source>
</evidence>
<proteinExistence type="predicted"/>
<keyword evidence="3" id="KW-1185">Reference proteome</keyword>
<evidence type="ECO:0000313" key="3">
    <source>
        <dbReference type="Proteomes" id="UP000596660"/>
    </source>
</evidence>
<gene>
    <name evidence="2" type="primary">LOC110725426</name>
</gene>
<dbReference type="PANTHER" id="PTHR33871:SF18">
    <property type="entry name" value="F24J8.12 PROTEIN"/>
    <property type="match status" value="1"/>
</dbReference>
<feature type="region of interest" description="Disordered" evidence="1">
    <location>
        <begin position="1"/>
        <end position="22"/>
    </location>
</feature>
<dbReference type="Proteomes" id="UP000596660">
    <property type="component" value="Unplaced"/>
</dbReference>
<feature type="region of interest" description="Disordered" evidence="1">
    <location>
        <begin position="135"/>
        <end position="265"/>
    </location>
</feature>
<dbReference type="OMA" id="GCCISKC"/>
<feature type="compositionally biased region" description="Polar residues" evidence="1">
    <location>
        <begin position="219"/>
        <end position="238"/>
    </location>
</feature>
<dbReference type="PANTHER" id="PTHR33871">
    <property type="entry name" value="OS05G0503100 PROTEIN-RELATED"/>
    <property type="match status" value="1"/>
</dbReference>
<dbReference type="EnsemblPlants" id="AUR62007686-RA">
    <property type="protein sequence ID" value="AUR62007686-RA:cds"/>
    <property type="gene ID" value="AUR62007686"/>
</dbReference>
<dbReference type="Gramene" id="AUR62007686-RA">
    <property type="protein sequence ID" value="AUR62007686-RA:cds"/>
    <property type="gene ID" value="AUR62007686"/>
</dbReference>
<dbReference type="KEGG" id="cqi:110686271"/>